<keyword evidence="3" id="KW-1185">Reference proteome</keyword>
<dbReference type="EMBL" id="BPVZ01000026">
    <property type="protein sequence ID" value="GKV06788.1"/>
    <property type="molecule type" value="Genomic_DNA"/>
</dbReference>
<organism evidence="2 3">
    <name type="scientific">Rubroshorea leprosula</name>
    <dbReference type="NCBI Taxonomy" id="152421"/>
    <lineage>
        <taxon>Eukaryota</taxon>
        <taxon>Viridiplantae</taxon>
        <taxon>Streptophyta</taxon>
        <taxon>Embryophyta</taxon>
        <taxon>Tracheophyta</taxon>
        <taxon>Spermatophyta</taxon>
        <taxon>Magnoliopsida</taxon>
        <taxon>eudicotyledons</taxon>
        <taxon>Gunneridae</taxon>
        <taxon>Pentapetalae</taxon>
        <taxon>rosids</taxon>
        <taxon>malvids</taxon>
        <taxon>Malvales</taxon>
        <taxon>Dipterocarpaceae</taxon>
        <taxon>Rubroshorea</taxon>
    </lineage>
</organism>
<dbReference type="AlphaFoldDB" id="A0AAV5JA01"/>
<feature type="region of interest" description="Disordered" evidence="1">
    <location>
        <begin position="84"/>
        <end position="114"/>
    </location>
</feature>
<gene>
    <name evidence="2" type="ORF">SLEP1_g18630</name>
</gene>
<evidence type="ECO:0000313" key="2">
    <source>
        <dbReference type="EMBL" id="GKV06788.1"/>
    </source>
</evidence>
<reference evidence="2 3" key="1">
    <citation type="journal article" date="2021" name="Commun. Biol.">
        <title>The genome of Shorea leprosula (Dipterocarpaceae) highlights the ecological relevance of drought in aseasonal tropical rainforests.</title>
        <authorList>
            <person name="Ng K.K.S."/>
            <person name="Kobayashi M.J."/>
            <person name="Fawcett J.A."/>
            <person name="Hatakeyama M."/>
            <person name="Paape T."/>
            <person name="Ng C.H."/>
            <person name="Ang C.C."/>
            <person name="Tnah L.H."/>
            <person name="Lee C.T."/>
            <person name="Nishiyama T."/>
            <person name="Sese J."/>
            <person name="O'Brien M.J."/>
            <person name="Copetti D."/>
            <person name="Mohd Noor M.I."/>
            <person name="Ong R.C."/>
            <person name="Putra M."/>
            <person name="Sireger I.Z."/>
            <person name="Indrioko S."/>
            <person name="Kosugi Y."/>
            <person name="Izuno A."/>
            <person name="Isagi Y."/>
            <person name="Lee S.L."/>
            <person name="Shimizu K.K."/>
        </authorList>
    </citation>
    <scope>NUCLEOTIDE SEQUENCE [LARGE SCALE GENOMIC DNA]</scope>
    <source>
        <strain evidence="2">214</strain>
    </source>
</reference>
<protein>
    <submittedName>
        <fullName evidence="2">Uncharacterized protein</fullName>
    </submittedName>
</protein>
<comment type="caution">
    <text evidence="2">The sequence shown here is derived from an EMBL/GenBank/DDBJ whole genome shotgun (WGS) entry which is preliminary data.</text>
</comment>
<name>A0AAV5JA01_9ROSI</name>
<accession>A0AAV5JA01</accession>
<evidence type="ECO:0000313" key="3">
    <source>
        <dbReference type="Proteomes" id="UP001054252"/>
    </source>
</evidence>
<proteinExistence type="predicted"/>
<evidence type="ECO:0000256" key="1">
    <source>
        <dbReference type="SAM" id="MobiDB-lite"/>
    </source>
</evidence>
<dbReference type="Proteomes" id="UP001054252">
    <property type="component" value="Unassembled WGS sequence"/>
</dbReference>
<sequence>MWLLSYTCGHHVCNGVHCTRFFPLVPASPQKKKNLEQELWVSKLGTRFPNPELGSSGGTQIGFELGSSGGTIEKPNSGFLVVRNPDWGPHNPTLGSARNPEGSSWVPPKEPDSGFLVVRNPDRVRAEFLRRNPIWVPQEEPMRNPTLGSSS</sequence>